<comment type="caution">
    <text evidence="1">The sequence shown here is derived from an EMBL/GenBank/DDBJ whole genome shotgun (WGS) entry which is preliminary data.</text>
</comment>
<dbReference type="EMBL" id="JAVDYB010000001">
    <property type="protein sequence ID" value="MDR7278546.1"/>
    <property type="molecule type" value="Genomic_DNA"/>
</dbReference>
<sequence>MFGFLRRSRPPAALRPVLDRDERILTWASTSTEGVVVATNRGLWLPGLHRLGWHEILKAVWSGRELTVIAGRVAEEREGYAVVVDEPAISTLLLAPGHVPHQVQVRVTKSVAITHHHPLPGGGVRVVARRVSGVDGLRWTVRYDTGTPIDDEVRARTDDLVAHARRDAEAATPR</sequence>
<accession>A0AAE4CBC8</accession>
<name>A0AAE4CBC8_9ACTN</name>
<organism evidence="1 2">
    <name type="scientific">Catenuloplanes atrovinosus</name>
    <dbReference type="NCBI Taxonomy" id="137266"/>
    <lineage>
        <taxon>Bacteria</taxon>
        <taxon>Bacillati</taxon>
        <taxon>Actinomycetota</taxon>
        <taxon>Actinomycetes</taxon>
        <taxon>Micromonosporales</taxon>
        <taxon>Micromonosporaceae</taxon>
        <taxon>Catenuloplanes</taxon>
    </lineage>
</organism>
<dbReference type="Proteomes" id="UP001183643">
    <property type="component" value="Unassembled WGS sequence"/>
</dbReference>
<protein>
    <submittedName>
        <fullName evidence="1">Uncharacterized protein</fullName>
    </submittedName>
</protein>
<gene>
    <name evidence="1" type="ORF">J2S41_005324</name>
</gene>
<evidence type="ECO:0000313" key="2">
    <source>
        <dbReference type="Proteomes" id="UP001183643"/>
    </source>
</evidence>
<evidence type="ECO:0000313" key="1">
    <source>
        <dbReference type="EMBL" id="MDR7278546.1"/>
    </source>
</evidence>
<dbReference type="RefSeq" id="WP_310371532.1">
    <property type="nucleotide sequence ID" value="NZ_JAVDYB010000001.1"/>
</dbReference>
<proteinExistence type="predicted"/>
<keyword evidence="2" id="KW-1185">Reference proteome</keyword>
<dbReference type="AlphaFoldDB" id="A0AAE4CBC8"/>
<reference evidence="1" key="1">
    <citation type="submission" date="2023-07" db="EMBL/GenBank/DDBJ databases">
        <title>Sequencing the genomes of 1000 actinobacteria strains.</title>
        <authorList>
            <person name="Klenk H.-P."/>
        </authorList>
    </citation>
    <scope>NUCLEOTIDE SEQUENCE</scope>
    <source>
        <strain evidence="1">DSM 44707</strain>
    </source>
</reference>